<evidence type="ECO:0000313" key="2">
    <source>
        <dbReference type="Proteomes" id="UP001501020"/>
    </source>
</evidence>
<organism evidence="1 2">
    <name type="scientific">Actinomadura napierensis</name>
    <dbReference type="NCBI Taxonomy" id="267854"/>
    <lineage>
        <taxon>Bacteria</taxon>
        <taxon>Bacillati</taxon>
        <taxon>Actinomycetota</taxon>
        <taxon>Actinomycetes</taxon>
        <taxon>Streptosporangiales</taxon>
        <taxon>Thermomonosporaceae</taxon>
        <taxon>Actinomadura</taxon>
    </lineage>
</organism>
<protein>
    <submittedName>
        <fullName evidence="1">Uncharacterized protein</fullName>
    </submittedName>
</protein>
<dbReference type="RefSeq" id="WP_344272680.1">
    <property type="nucleotide sequence ID" value="NZ_BAAAMR010000053.1"/>
</dbReference>
<name>A0ABN2ZZE0_9ACTN</name>
<comment type="caution">
    <text evidence="1">The sequence shown here is derived from an EMBL/GenBank/DDBJ whole genome shotgun (WGS) entry which is preliminary data.</text>
</comment>
<keyword evidence="2" id="KW-1185">Reference proteome</keyword>
<dbReference type="Proteomes" id="UP001501020">
    <property type="component" value="Unassembled WGS sequence"/>
</dbReference>
<sequence>METRRERFLRKVRTTAAIEEAGVPAVFDTGADPSDGEAIGLHAFMRRLAQYLDGGSEAG</sequence>
<gene>
    <name evidence="1" type="ORF">GCM10009727_53680</name>
</gene>
<dbReference type="EMBL" id="BAAAMR010000053">
    <property type="protein sequence ID" value="GAA2149865.1"/>
    <property type="molecule type" value="Genomic_DNA"/>
</dbReference>
<reference evidence="1 2" key="1">
    <citation type="journal article" date="2019" name="Int. J. Syst. Evol. Microbiol.">
        <title>The Global Catalogue of Microorganisms (GCM) 10K type strain sequencing project: providing services to taxonomists for standard genome sequencing and annotation.</title>
        <authorList>
            <consortium name="The Broad Institute Genomics Platform"/>
            <consortium name="The Broad Institute Genome Sequencing Center for Infectious Disease"/>
            <person name="Wu L."/>
            <person name="Ma J."/>
        </authorList>
    </citation>
    <scope>NUCLEOTIDE SEQUENCE [LARGE SCALE GENOMIC DNA]</scope>
    <source>
        <strain evidence="1 2">JCM 13850</strain>
    </source>
</reference>
<accession>A0ABN2ZZE0</accession>
<proteinExistence type="predicted"/>
<evidence type="ECO:0000313" key="1">
    <source>
        <dbReference type="EMBL" id="GAA2149865.1"/>
    </source>
</evidence>